<dbReference type="EMBL" id="MU267816">
    <property type="protein sequence ID" value="KAH7908538.1"/>
    <property type="molecule type" value="Genomic_DNA"/>
</dbReference>
<reference evidence="1" key="1">
    <citation type="journal article" date="2021" name="New Phytol.">
        <title>Evolutionary innovations through gain and loss of genes in the ectomycorrhizal Boletales.</title>
        <authorList>
            <person name="Wu G."/>
            <person name="Miyauchi S."/>
            <person name="Morin E."/>
            <person name="Kuo A."/>
            <person name="Drula E."/>
            <person name="Varga T."/>
            <person name="Kohler A."/>
            <person name="Feng B."/>
            <person name="Cao Y."/>
            <person name="Lipzen A."/>
            <person name="Daum C."/>
            <person name="Hundley H."/>
            <person name="Pangilinan J."/>
            <person name="Johnson J."/>
            <person name="Barry K."/>
            <person name="LaButti K."/>
            <person name="Ng V."/>
            <person name="Ahrendt S."/>
            <person name="Min B."/>
            <person name="Choi I.G."/>
            <person name="Park H."/>
            <person name="Plett J.M."/>
            <person name="Magnuson J."/>
            <person name="Spatafora J.W."/>
            <person name="Nagy L.G."/>
            <person name="Henrissat B."/>
            <person name="Grigoriev I.V."/>
            <person name="Yang Z.L."/>
            <person name="Xu J."/>
            <person name="Martin F.M."/>
        </authorList>
    </citation>
    <scope>NUCLEOTIDE SEQUENCE</scope>
    <source>
        <strain evidence="1">ATCC 28755</strain>
    </source>
</reference>
<sequence length="146" mass="15982">EIPINLLDAIVNETTFWVSKLQLETGVFISYDVEPFLPTIFNHGSSSSAYPPSRDKGFLPFAIYYAWALESSDDLFHDAIRTSAAHLKSIAIGEGQDIEDAAVYGNYAIYDTPLANIYGSNVPRLQSLKAVVDPTNVMGLAGGFKF</sequence>
<accession>A0ACB8A642</accession>
<name>A0ACB8A642_9AGAM</name>
<dbReference type="Proteomes" id="UP000790377">
    <property type="component" value="Unassembled WGS sequence"/>
</dbReference>
<proteinExistence type="predicted"/>
<keyword evidence="2" id="KW-1185">Reference proteome</keyword>
<protein>
    <submittedName>
        <fullName evidence="1">Uncharacterized protein</fullName>
    </submittedName>
</protein>
<comment type="caution">
    <text evidence="1">The sequence shown here is derived from an EMBL/GenBank/DDBJ whole genome shotgun (WGS) entry which is preliminary data.</text>
</comment>
<organism evidence="1 2">
    <name type="scientific">Hygrophoropsis aurantiaca</name>
    <dbReference type="NCBI Taxonomy" id="72124"/>
    <lineage>
        <taxon>Eukaryota</taxon>
        <taxon>Fungi</taxon>
        <taxon>Dikarya</taxon>
        <taxon>Basidiomycota</taxon>
        <taxon>Agaricomycotina</taxon>
        <taxon>Agaricomycetes</taxon>
        <taxon>Agaricomycetidae</taxon>
        <taxon>Boletales</taxon>
        <taxon>Coniophorineae</taxon>
        <taxon>Hygrophoropsidaceae</taxon>
        <taxon>Hygrophoropsis</taxon>
    </lineage>
</organism>
<gene>
    <name evidence="1" type="ORF">BJ138DRAFT_344398</name>
</gene>
<evidence type="ECO:0000313" key="1">
    <source>
        <dbReference type="EMBL" id="KAH7908538.1"/>
    </source>
</evidence>
<evidence type="ECO:0000313" key="2">
    <source>
        <dbReference type="Proteomes" id="UP000790377"/>
    </source>
</evidence>
<feature type="non-terminal residue" evidence="1">
    <location>
        <position position="1"/>
    </location>
</feature>